<protein>
    <submittedName>
        <fullName evidence="1">Uncharacterized protein</fullName>
    </submittedName>
</protein>
<gene>
    <name evidence="1" type="ORF">MMAB1_1343</name>
</gene>
<dbReference type="KEGG" id="mema:MMAB1_1343"/>
<dbReference type="Proteomes" id="UP000069850">
    <property type="component" value="Chromosome 1"/>
</dbReference>
<organism evidence="1 2">
    <name type="scientific">Methanoculleus bourgensis</name>
    <dbReference type="NCBI Taxonomy" id="83986"/>
    <lineage>
        <taxon>Archaea</taxon>
        <taxon>Methanobacteriati</taxon>
        <taxon>Methanobacteriota</taxon>
        <taxon>Stenosarchaea group</taxon>
        <taxon>Methanomicrobia</taxon>
        <taxon>Methanomicrobiales</taxon>
        <taxon>Methanomicrobiaceae</taxon>
        <taxon>Methanoculleus</taxon>
    </lineage>
</organism>
<reference evidence="1 2" key="1">
    <citation type="submission" date="2016-01" db="EMBL/GenBank/DDBJ databases">
        <authorList>
            <person name="Manzoor S."/>
        </authorList>
    </citation>
    <scope>NUCLEOTIDE SEQUENCE [LARGE SCALE GENOMIC DNA]</scope>
    <source>
        <strain evidence="1">Methanoculleus sp MAB1</strain>
    </source>
</reference>
<evidence type="ECO:0000313" key="1">
    <source>
        <dbReference type="EMBL" id="CVK32556.1"/>
    </source>
</evidence>
<dbReference type="AlphaFoldDB" id="A0A0X3BK91"/>
<accession>A0A0X3BK91</accession>
<name>A0A0X3BK91_9EURY</name>
<dbReference type="EMBL" id="LT158599">
    <property type="protein sequence ID" value="CVK32556.1"/>
    <property type="molecule type" value="Genomic_DNA"/>
</dbReference>
<evidence type="ECO:0000313" key="2">
    <source>
        <dbReference type="Proteomes" id="UP000069850"/>
    </source>
</evidence>
<proteinExistence type="predicted"/>
<sequence length="76" mass="8717">MQKLAELEFQQKTRIRFVSSALMHSSPEEKLRIALQVSGKIIGVNLRQPQDAPESTDLQFSVERDNRSHFPFGSLF</sequence>